<dbReference type="Proteomes" id="UP000075882">
    <property type="component" value="Unassembled WGS sequence"/>
</dbReference>
<feature type="compositionally biased region" description="Polar residues" evidence="1">
    <location>
        <begin position="329"/>
        <end position="348"/>
    </location>
</feature>
<dbReference type="EnsemblMetazoa" id="ACOM037320-RA">
    <property type="protein sequence ID" value="ACOM037320-PA.1"/>
    <property type="gene ID" value="ACOM037320"/>
</dbReference>
<reference evidence="3" key="1">
    <citation type="submission" date="2022-08" db="UniProtKB">
        <authorList>
            <consortium name="EnsemblMetazoa"/>
        </authorList>
    </citation>
    <scope>IDENTIFICATION</scope>
</reference>
<evidence type="ECO:0000256" key="2">
    <source>
        <dbReference type="SAM" id="SignalP"/>
    </source>
</evidence>
<accession>A0A8W7PU99</accession>
<feature type="compositionally biased region" description="Low complexity" evidence="1">
    <location>
        <begin position="308"/>
        <end position="328"/>
    </location>
</feature>
<feature type="chain" id="PRO_5036487051" evidence="2">
    <location>
        <begin position="24"/>
        <end position="454"/>
    </location>
</feature>
<feature type="region of interest" description="Disordered" evidence="1">
    <location>
        <begin position="105"/>
        <end position="134"/>
    </location>
</feature>
<evidence type="ECO:0000256" key="1">
    <source>
        <dbReference type="SAM" id="MobiDB-lite"/>
    </source>
</evidence>
<organism evidence="3">
    <name type="scientific">Anopheles coluzzii</name>
    <name type="common">African malaria mosquito</name>
    <dbReference type="NCBI Taxonomy" id="1518534"/>
    <lineage>
        <taxon>Eukaryota</taxon>
        <taxon>Metazoa</taxon>
        <taxon>Ecdysozoa</taxon>
        <taxon>Arthropoda</taxon>
        <taxon>Hexapoda</taxon>
        <taxon>Insecta</taxon>
        <taxon>Pterygota</taxon>
        <taxon>Neoptera</taxon>
        <taxon>Endopterygota</taxon>
        <taxon>Diptera</taxon>
        <taxon>Nematocera</taxon>
        <taxon>Culicoidea</taxon>
        <taxon>Culicidae</taxon>
        <taxon>Anophelinae</taxon>
        <taxon>Anopheles</taxon>
    </lineage>
</organism>
<feature type="region of interest" description="Disordered" evidence="1">
    <location>
        <begin position="34"/>
        <end position="56"/>
    </location>
</feature>
<feature type="compositionally biased region" description="Low complexity" evidence="1">
    <location>
        <begin position="198"/>
        <end position="248"/>
    </location>
</feature>
<feature type="region of interest" description="Disordered" evidence="1">
    <location>
        <begin position="261"/>
        <end position="372"/>
    </location>
</feature>
<dbReference type="VEuPathDB" id="VectorBase:ACON2_036079"/>
<name>A0A8W7PU99_ANOCL</name>
<feature type="compositionally biased region" description="Low complexity" evidence="1">
    <location>
        <begin position="276"/>
        <end position="301"/>
    </location>
</feature>
<proteinExistence type="predicted"/>
<sequence>MVTCQKWLVLAVSLQLLALGTWAIPSPASSKRAEEAAPAAAVQLDSDTGDDRELKSDDDGYDFLSIDQLFLNNPQYRQLISDLQAHTFGSNWRRKRDVAENELPEAFRSDESLSSPRASTVPSTTTTTTTSTTTTTAKYTTSAAIASSTANEPLVTDVGSNRDMAAASSTASEMPKAAALTSTPAKSKESPKEATKPSTASSTAGTSTTAGTTTTTTAASSSVTATSVRGSSTVATSASYGSSGSTEAPVARNATLEMTTAAAPIRASTPRRLSHKNSSNKNKNKLTAAMAAAAQANKPTGSSGGPGPSTVNVNKVSVSSNAVASSSNQLPQQTPPAVTIPATENGTASGPAGNNKDKSRDSDAYDDVDLTNRNTERDERSYALINATSCGLLIIADKARKHVVSREEQATGHLNQPLAALISISMGVRCALGVRPSFRSRVIDIPPAERFDAT</sequence>
<protein>
    <submittedName>
        <fullName evidence="3">Uncharacterized protein</fullName>
    </submittedName>
</protein>
<keyword evidence="2" id="KW-0732">Signal</keyword>
<evidence type="ECO:0000313" key="3">
    <source>
        <dbReference type="EnsemblMetazoa" id="ACOM037320-PA.1"/>
    </source>
</evidence>
<feature type="region of interest" description="Disordered" evidence="1">
    <location>
        <begin position="164"/>
        <end position="248"/>
    </location>
</feature>
<feature type="compositionally biased region" description="Low complexity" evidence="1">
    <location>
        <begin position="118"/>
        <end position="134"/>
    </location>
</feature>
<feature type="compositionally biased region" description="Basic and acidic residues" evidence="1">
    <location>
        <begin position="186"/>
        <end position="195"/>
    </location>
</feature>
<dbReference type="AlphaFoldDB" id="A0A8W7PU99"/>
<feature type="signal peptide" evidence="2">
    <location>
        <begin position="1"/>
        <end position="23"/>
    </location>
</feature>